<organism evidence="2 3">
    <name type="scientific">Protopolystoma xenopodis</name>
    <dbReference type="NCBI Taxonomy" id="117903"/>
    <lineage>
        <taxon>Eukaryota</taxon>
        <taxon>Metazoa</taxon>
        <taxon>Spiralia</taxon>
        <taxon>Lophotrochozoa</taxon>
        <taxon>Platyhelminthes</taxon>
        <taxon>Monogenea</taxon>
        <taxon>Polyopisthocotylea</taxon>
        <taxon>Polystomatidea</taxon>
        <taxon>Polystomatidae</taxon>
        <taxon>Protopolystoma</taxon>
    </lineage>
</organism>
<comment type="caution">
    <text evidence="2">The sequence shown here is derived from an EMBL/GenBank/DDBJ whole genome shotgun (WGS) entry which is preliminary data.</text>
</comment>
<proteinExistence type="predicted"/>
<keyword evidence="3" id="KW-1185">Reference proteome</keyword>
<evidence type="ECO:0000256" key="1">
    <source>
        <dbReference type="SAM" id="Phobius"/>
    </source>
</evidence>
<accession>A0A3S5FCL2</accession>
<dbReference type="EMBL" id="CAAALY010017334">
    <property type="protein sequence ID" value="VEL13289.1"/>
    <property type="molecule type" value="Genomic_DNA"/>
</dbReference>
<keyword evidence="1" id="KW-0472">Membrane</keyword>
<keyword evidence="1" id="KW-0812">Transmembrane</keyword>
<evidence type="ECO:0000313" key="3">
    <source>
        <dbReference type="Proteomes" id="UP000784294"/>
    </source>
</evidence>
<sequence length="120" mass="13108">MVSMDFSGISWLFVLAVSTGKAIVFLATFLLGLLLLSSGHHRNGRLGLAAICALFVSQQNDVALAYPICKSRLPASLFRRVFMNIHVSMPVFCCVFGGLYHPRLPSEDVGGKNFILFVDS</sequence>
<feature type="transmembrane region" description="Helical" evidence="1">
    <location>
        <begin position="12"/>
        <end position="36"/>
    </location>
</feature>
<gene>
    <name evidence="2" type="ORF">PXEA_LOCUS6729</name>
</gene>
<dbReference type="Proteomes" id="UP000784294">
    <property type="component" value="Unassembled WGS sequence"/>
</dbReference>
<keyword evidence="1" id="KW-1133">Transmembrane helix</keyword>
<reference evidence="2" key="1">
    <citation type="submission" date="2018-11" db="EMBL/GenBank/DDBJ databases">
        <authorList>
            <consortium name="Pathogen Informatics"/>
        </authorList>
    </citation>
    <scope>NUCLEOTIDE SEQUENCE</scope>
</reference>
<dbReference type="AlphaFoldDB" id="A0A3S5FCL2"/>
<evidence type="ECO:0000313" key="2">
    <source>
        <dbReference type="EMBL" id="VEL13289.1"/>
    </source>
</evidence>
<feature type="transmembrane region" description="Helical" evidence="1">
    <location>
        <begin position="48"/>
        <end position="69"/>
    </location>
</feature>
<name>A0A3S5FCL2_9PLAT</name>
<feature type="transmembrane region" description="Helical" evidence="1">
    <location>
        <begin position="81"/>
        <end position="100"/>
    </location>
</feature>
<dbReference type="OrthoDB" id="6279389at2759"/>
<protein>
    <submittedName>
        <fullName evidence="2">Uncharacterized protein</fullName>
    </submittedName>
</protein>